<organism evidence="1 2">
    <name type="scientific">Deinococcus ruber</name>
    <dbReference type="NCBI Taxonomy" id="1848197"/>
    <lineage>
        <taxon>Bacteria</taxon>
        <taxon>Thermotogati</taxon>
        <taxon>Deinococcota</taxon>
        <taxon>Deinococci</taxon>
        <taxon>Deinococcales</taxon>
        <taxon>Deinococcaceae</taxon>
        <taxon>Deinococcus</taxon>
    </lineage>
</organism>
<dbReference type="AlphaFoldDB" id="A0A918CBD3"/>
<proteinExistence type="predicted"/>
<protein>
    <submittedName>
        <fullName evidence="1">Uncharacterized protein</fullName>
    </submittedName>
</protein>
<dbReference type="EMBL" id="BMQL01000018">
    <property type="protein sequence ID" value="GGR15561.1"/>
    <property type="molecule type" value="Genomic_DNA"/>
</dbReference>
<dbReference type="Proteomes" id="UP000603865">
    <property type="component" value="Unassembled WGS sequence"/>
</dbReference>
<gene>
    <name evidence="1" type="ORF">GCM10008957_30380</name>
</gene>
<reference evidence="1" key="1">
    <citation type="journal article" date="2014" name="Int. J. Syst. Evol. Microbiol.">
        <title>Complete genome sequence of Corynebacterium casei LMG S-19264T (=DSM 44701T), isolated from a smear-ripened cheese.</title>
        <authorList>
            <consortium name="US DOE Joint Genome Institute (JGI-PGF)"/>
            <person name="Walter F."/>
            <person name="Albersmeier A."/>
            <person name="Kalinowski J."/>
            <person name="Ruckert C."/>
        </authorList>
    </citation>
    <scope>NUCLEOTIDE SEQUENCE</scope>
    <source>
        <strain evidence="1">JCM 31311</strain>
    </source>
</reference>
<evidence type="ECO:0000313" key="2">
    <source>
        <dbReference type="Proteomes" id="UP000603865"/>
    </source>
</evidence>
<accession>A0A918CBD3</accession>
<keyword evidence="2" id="KW-1185">Reference proteome</keyword>
<name>A0A918CBD3_9DEIO</name>
<evidence type="ECO:0000313" key="1">
    <source>
        <dbReference type="EMBL" id="GGR15561.1"/>
    </source>
</evidence>
<sequence>MNSIDSAIPVLIKKAIITGLAGIAAGRVGIAAGCVATLMAPPAAV</sequence>
<comment type="caution">
    <text evidence="1">The sequence shown here is derived from an EMBL/GenBank/DDBJ whole genome shotgun (WGS) entry which is preliminary data.</text>
</comment>
<reference evidence="1" key="2">
    <citation type="submission" date="2020-09" db="EMBL/GenBank/DDBJ databases">
        <authorList>
            <person name="Sun Q."/>
            <person name="Ohkuma M."/>
        </authorList>
    </citation>
    <scope>NUCLEOTIDE SEQUENCE</scope>
    <source>
        <strain evidence="1">JCM 31311</strain>
    </source>
</reference>